<keyword evidence="3" id="KW-0808">Transferase</keyword>
<dbReference type="Pfam" id="PF22621">
    <property type="entry name" value="CurL-like_PKS_C"/>
    <property type="match status" value="1"/>
</dbReference>
<dbReference type="InterPro" id="IPR009081">
    <property type="entry name" value="PP-bd_ACP"/>
</dbReference>
<dbReference type="InterPro" id="IPR041618">
    <property type="entry name" value="PKS_DE"/>
</dbReference>
<evidence type="ECO:0000313" key="9">
    <source>
        <dbReference type="EMBL" id="MDX3706737.1"/>
    </source>
</evidence>
<dbReference type="InterPro" id="IPR014030">
    <property type="entry name" value="Ketoacyl_synth_N"/>
</dbReference>
<sequence length="2056" mass="215824">MGVNATEAVAADIAEFLRDAVADLLGTQAEAVPVTVALRDLGVDSSGVTRLAGALSERLGRAVPGWLLWQHPTVAELAAALAGEREPGRPAAVGQRTAAATFDEPIALVGLGCRLPGGIETPHALWEALLAGRDAVGEVPRDRWDADEWFDDDPQTPGTMSTRRGGFLDDVAGFDAAFFGISPAEAARMDPQQRIALEVAWAALEDARIVPGTLAGSRTGVFFGTMWQEYHLATGAGPETIGSHSAVGWDTSIVPARIAYALGLEGPALSVGSACSSSLAAVHMAAHSLRRGECDIALAGGVSLMLHPRTTVAMTKFGGMNPAGQCRAFDADAAGYVRGEGCGVVVLRCLSDALRDGDRIYAVLRGSAVNNDGASNGLTAPNPRAQVDVVRAAWRAAGVAPHQVGYVEAHGTGTPLGDPIEAAALGEVFAPGRTTPLLLGSAKTNFGHLEPAAGVLGVLKTALALHHGRLPAGLHFERPNPLIDFTGLRLEVVTAARDWPEGPRHAGVSGFGFGGTNVHLALTEAPHRRALTAPAEAGERPGQAPAVAFCFSGHGSQWTGMGRDLLAEPAFRAELAEADRAVAAVTGWSVLDELVAADSRLGRTEVLQPVLFALQVSLARTLRRWGVVPDVVFGQSVGEVAAAVVAGALTLEQGAHVIGVWSRLVAERAAGTGSMLVCELTAQRATALAQGRVTLAGHLAPGQVCLSGTTAALAEVERELGDAGVRTFRVHIDYPSHSTELAPLADELVARLGALRPAAASVPFLSTVTGDHMDGTLLDARYWARNMCRPMLLDEAVRRLPRTPGRGLRVVEIAPHPVVSRPVRSTLADRADGPADEARVLATCRRDRPATETLEELLHALWRDGVDVDWAAATDATGAAPQAGRARPWVLSAKTPAALRAQAAALHDHVRDRPGLSPADVGHSLATTRTAFAHRAVVVADDRDGFLRGLAALAADRSTPGLVTGDGGEPADPDHGCVLVFPGQGAQWAGMARELLDQSPVFADAYAACARALGEFVDWSPTEALTDEDALRRVDVVQPVLWAVMVSLAELWRAHGVRPAVVVGHSQGEIAAACVAGGLSLQDGARVVALRSQAIARSLAGRGGMVSVALPRTEVERRIAQWDGRLSVAVVNGPGLTVVSGALDALDELLEQCTAEDVRARRIPVDYASHSAQVDTLREELLAVLAPIRPRSAGTLFFSTVTGGLLDTAELDAEYWFRNLRTTVEFESAVAALTERGHRLFVEASPHPVLTLAVEETAGGAGATALGTLRRRTDSTARFLASAAEAWVRGADVAWQTSFTARDLRVPRTVDLPPYAFQRRRHWLDPVEGAPAAAPAAPGADDTEFWSAVERGDLDALTASLDLDPDAGLGELVPALSAWRRRTRATAGVRDWRYEITWKKVTDPVGPPPAAPWLALLPAGEARGAEVLRGLTDAGADLVPVVLGDEERELTAKALRTACEDHAARSGQEFAGVLSLLALSTGSDPRHDSVPAGYTATLRAVQALGDMELTAPLWCVTREAVRTGPGDLAVDPAQRMIWGLGRVAALEHSDRWGGLIDLPGTPDAGVWRRLAALLGGDGAEDQVAVRTDGVRVRRLARAGEAPRHTWRPSGTVLVTGGTGALGRRVARWLAEQGAERLVLTSRRGPDAPGAGQLVEELGALGADAVVEACDVADLEALRAVLDRAAAHGPLTAVLHTAAVLDDATVDALGPGQVERVLRVKAQGAWNLHELTRAQDLSAFVLFSSYGATVGIPGQGNYAPANAYLDALAELRHLRGLPATCVSWGAWGGGGLARGAVRGVLERHGVPEMDPDLALLALQQAIDGGRPCQTVADVRWPRFLTAFTAARPSPLLADLPDVVELARTGSAPAAAAGQDGPGEPDLRRRLEGLPHGQRTDAVLEVVRAHTAAVLGYGPEEPLEDRRPFKELGFDSVTGVELRNRLNAETGLRLPATLVFEHPTPTALAGHVLAELGVGAAAEAQRPVDVDALEAAATALDASALAPADTDRLSAVSRVLQEILARAGDRQAPPEEPHEAPQALDDASDDELFQFIDEKFGL</sequence>
<evidence type="ECO:0000313" key="10">
    <source>
        <dbReference type="Proteomes" id="UP001271274"/>
    </source>
</evidence>
<dbReference type="InterPro" id="IPR057326">
    <property type="entry name" value="KR_dom"/>
</dbReference>
<dbReference type="InterPro" id="IPR016039">
    <property type="entry name" value="Thiolase-like"/>
</dbReference>
<dbReference type="InterPro" id="IPR016035">
    <property type="entry name" value="Acyl_Trfase/lysoPLipase"/>
</dbReference>
<dbReference type="PROSITE" id="PS52004">
    <property type="entry name" value="KS3_2"/>
    <property type="match status" value="1"/>
</dbReference>
<dbReference type="Pfam" id="PF16197">
    <property type="entry name" value="KAsynt_C_assoc"/>
    <property type="match status" value="1"/>
</dbReference>
<dbReference type="InterPro" id="IPR036291">
    <property type="entry name" value="NAD(P)-bd_dom_sf"/>
</dbReference>
<dbReference type="Gene3D" id="3.40.366.10">
    <property type="entry name" value="Malonyl-Coenzyme A Acyl Carrier Protein, domain 2"/>
    <property type="match status" value="2"/>
</dbReference>
<feature type="domain" description="Carrier" evidence="7">
    <location>
        <begin position="11"/>
        <end position="85"/>
    </location>
</feature>
<comment type="caution">
    <text evidence="9">The sequence shown here is derived from an EMBL/GenBank/DDBJ whole genome shotgun (WGS) entry which is preliminary data.</text>
</comment>
<keyword evidence="2" id="KW-0597">Phosphoprotein</keyword>
<feature type="domain" description="Carrier" evidence="7">
    <location>
        <begin position="1895"/>
        <end position="1970"/>
    </location>
</feature>
<dbReference type="InterPro" id="IPR018201">
    <property type="entry name" value="Ketoacyl_synth_AS"/>
</dbReference>
<dbReference type="Gene3D" id="3.40.50.720">
    <property type="entry name" value="NAD(P)-binding Rossmann-like Domain"/>
    <property type="match status" value="1"/>
</dbReference>
<dbReference type="SUPFAM" id="SSF52151">
    <property type="entry name" value="FabD/lysophospholipase-like"/>
    <property type="match status" value="2"/>
</dbReference>
<gene>
    <name evidence="9" type="ORF">PV662_45105</name>
</gene>
<dbReference type="PROSITE" id="PS00012">
    <property type="entry name" value="PHOSPHOPANTETHEINE"/>
    <property type="match status" value="2"/>
</dbReference>
<dbReference type="InterPro" id="IPR020841">
    <property type="entry name" value="PKS_Beta-ketoAc_synthase_dom"/>
</dbReference>
<dbReference type="InterPro" id="IPR020806">
    <property type="entry name" value="PKS_PP-bd"/>
</dbReference>
<dbReference type="InterPro" id="IPR006162">
    <property type="entry name" value="Ppantetheine_attach_site"/>
</dbReference>
<dbReference type="Proteomes" id="UP001271274">
    <property type="component" value="Unassembled WGS sequence"/>
</dbReference>
<dbReference type="InterPro" id="IPR036736">
    <property type="entry name" value="ACP-like_sf"/>
</dbReference>
<dbReference type="Pfam" id="PF02801">
    <property type="entry name" value="Ketoacyl-synt_C"/>
    <property type="match status" value="1"/>
</dbReference>
<dbReference type="EMBL" id="JARAYU010000033">
    <property type="protein sequence ID" value="MDX3706737.1"/>
    <property type="molecule type" value="Genomic_DNA"/>
</dbReference>
<evidence type="ECO:0000256" key="5">
    <source>
        <dbReference type="ARBA" id="ARBA00023315"/>
    </source>
</evidence>
<evidence type="ECO:0000259" key="7">
    <source>
        <dbReference type="PROSITE" id="PS50075"/>
    </source>
</evidence>
<dbReference type="Pfam" id="PF00698">
    <property type="entry name" value="Acyl_transf_1"/>
    <property type="match status" value="2"/>
</dbReference>
<keyword evidence="1" id="KW-0596">Phosphopantetheine</keyword>
<organism evidence="9 10">
    <name type="scientific">Streptomyces europaeiscabiei</name>
    <dbReference type="NCBI Taxonomy" id="146819"/>
    <lineage>
        <taxon>Bacteria</taxon>
        <taxon>Bacillati</taxon>
        <taxon>Actinomycetota</taxon>
        <taxon>Actinomycetes</taxon>
        <taxon>Kitasatosporales</taxon>
        <taxon>Streptomycetaceae</taxon>
        <taxon>Streptomyces</taxon>
    </lineage>
</organism>
<dbReference type="SMART" id="SM00822">
    <property type="entry name" value="PKS_KR"/>
    <property type="match status" value="1"/>
</dbReference>
<dbReference type="Gene3D" id="6.10.140.1830">
    <property type="match status" value="1"/>
</dbReference>
<dbReference type="Pfam" id="PF18369">
    <property type="entry name" value="PKS_DE"/>
    <property type="match status" value="1"/>
</dbReference>
<proteinExistence type="predicted"/>
<protein>
    <submittedName>
        <fullName evidence="9">SDR family oxidoreductase</fullName>
    </submittedName>
</protein>
<dbReference type="SMART" id="SM00823">
    <property type="entry name" value="PKS_PP"/>
    <property type="match status" value="2"/>
</dbReference>
<dbReference type="SMART" id="SM00827">
    <property type="entry name" value="PKS_AT"/>
    <property type="match status" value="2"/>
</dbReference>
<evidence type="ECO:0000256" key="6">
    <source>
        <dbReference type="SAM" id="MobiDB-lite"/>
    </source>
</evidence>
<feature type="region of interest" description="Disordered" evidence="6">
    <location>
        <begin position="2021"/>
        <end position="2042"/>
    </location>
</feature>
<dbReference type="PANTHER" id="PTHR43775">
    <property type="entry name" value="FATTY ACID SYNTHASE"/>
    <property type="match status" value="1"/>
</dbReference>
<name>A0ABU4NX25_9ACTN</name>
<evidence type="ECO:0000259" key="8">
    <source>
        <dbReference type="PROSITE" id="PS52004"/>
    </source>
</evidence>
<dbReference type="InterPro" id="IPR001227">
    <property type="entry name" value="Ac_transferase_dom_sf"/>
</dbReference>
<accession>A0ABU4NX25</accession>
<dbReference type="CDD" id="cd00833">
    <property type="entry name" value="PKS"/>
    <property type="match status" value="1"/>
</dbReference>
<dbReference type="SMART" id="SM01294">
    <property type="entry name" value="PKS_PP_betabranch"/>
    <property type="match status" value="1"/>
</dbReference>
<dbReference type="SUPFAM" id="SSF47336">
    <property type="entry name" value="ACP-like"/>
    <property type="match status" value="2"/>
</dbReference>
<dbReference type="InterPro" id="IPR050091">
    <property type="entry name" value="PKS_NRPS_Biosynth_Enz"/>
</dbReference>
<feature type="compositionally biased region" description="Low complexity" evidence="6">
    <location>
        <begin position="1865"/>
        <end position="1878"/>
    </location>
</feature>
<keyword evidence="10" id="KW-1185">Reference proteome</keyword>
<dbReference type="PANTHER" id="PTHR43775:SF37">
    <property type="entry name" value="SI:DKEY-61P9.11"/>
    <property type="match status" value="1"/>
</dbReference>
<reference evidence="9 10" key="1">
    <citation type="journal article" date="2023" name="Microb. Genom.">
        <title>Mesoterricola silvestris gen. nov., sp. nov., Mesoterricola sediminis sp. nov., Geothrix oryzae sp. nov., Geothrix edaphica sp. nov., Geothrix rubra sp. nov., and Geothrix limicola sp. nov., six novel members of Acidobacteriota isolated from soils.</title>
        <authorList>
            <person name="Weisberg A.J."/>
            <person name="Pearce E."/>
            <person name="Kramer C.G."/>
            <person name="Chang J.H."/>
            <person name="Clarke C.R."/>
        </authorList>
    </citation>
    <scope>NUCLEOTIDE SEQUENCE [LARGE SCALE GENOMIC DNA]</scope>
    <source>
        <strain evidence="9 10">ID09-01A</strain>
    </source>
</reference>
<dbReference type="SUPFAM" id="SSF51735">
    <property type="entry name" value="NAD(P)-binding Rossmann-fold domains"/>
    <property type="match status" value="2"/>
</dbReference>
<evidence type="ECO:0000256" key="2">
    <source>
        <dbReference type="ARBA" id="ARBA00022553"/>
    </source>
</evidence>
<dbReference type="Pfam" id="PF08659">
    <property type="entry name" value="KR"/>
    <property type="match status" value="1"/>
</dbReference>
<evidence type="ECO:0000256" key="1">
    <source>
        <dbReference type="ARBA" id="ARBA00022450"/>
    </source>
</evidence>
<dbReference type="CDD" id="cd08952">
    <property type="entry name" value="KR_1_SDR_x"/>
    <property type="match status" value="1"/>
</dbReference>
<feature type="domain" description="Ketosynthase family 3 (KS3)" evidence="8">
    <location>
        <begin position="103"/>
        <end position="524"/>
    </location>
</feature>
<dbReference type="PROSITE" id="PS00606">
    <property type="entry name" value="KS3_1"/>
    <property type="match status" value="1"/>
</dbReference>
<dbReference type="InterPro" id="IPR032821">
    <property type="entry name" value="PKS_assoc"/>
</dbReference>
<dbReference type="Pfam" id="PF00550">
    <property type="entry name" value="PP-binding"/>
    <property type="match status" value="2"/>
</dbReference>
<dbReference type="RefSeq" id="WP_319063786.1">
    <property type="nucleotide sequence ID" value="NZ_JARAUS010000102.1"/>
</dbReference>
<dbReference type="Pfam" id="PF00109">
    <property type="entry name" value="ketoacyl-synt"/>
    <property type="match status" value="1"/>
</dbReference>
<dbReference type="Gene3D" id="1.10.1200.10">
    <property type="entry name" value="ACP-like"/>
    <property type="match status" value="2"/>
</dbReference>
<feature type="region of interest" description="Disordered" evidence="6">
    <location>
        <begin position="1865"/>
        <end position="1885"/>
    </location>
</feature>
<dbReference type="SUPFAM" id="SSF55048">
    <property type="entry name" value="Probable ACP-binding domain of malonyl-CoA ACP transacylase"/>
    <property type="match status" value="2"/>
</dbReference>
<keyword evidence="5" id="KW-0012">Acyltransferase</keyword>
<dbReference type="Gene3D" id="3.40.47.10">
    <property type="match status" value="1"/>
</dbReference>
<dbReference type="PROSITE" id="PS50075">
    <property type="entry name" value="CARRIER"/>
    <property type="match status" value="2"/>
</dbReference>
<keyword evidence="4" id="KW-0045">Antibiotic biosynthesis</keyword>
<dbReference type="SMART" id="SM00825">
    <property type="entry name" value="PKS_KS"/>
    <property type="match status" value="1"/>
</dbReference>
<evidence type="ECO:0000256" key="4">
    <source>
        <dbReference type="ARBA" id="ARBA00023194"/>
    </source>
</evidence>
<dbReference type="InterPro" id="IPR016036">
    <property type="entry name" value="Malonyl_transacylase_ACP-bd"/>
</dbReference>
<evidence type="ECO:0000256" key="3">
    <source>
        <dbReference type="ARBA" id="ARBA00022679"/>
    </source>
</evidence>
<dbReference type="Gene3D" id="3.30.70.3290">
    <property type="match status" value="1"/>
</dbReference>
<dbReference type="SUPFAM" id="SSF53901">
    <property type="entry name" value="Thiolase-like"/>
    <property type="match status" value="1"/>
</dbReference>
<dbReference type="InterPro" id="IPR014031">
    <property type="entry name" value="Ketoacyl_synth_C"/>
</dbReference>
<dbReference type="InterPro" id="IPR013968">
    <property type="entry name" value="PKS_KR"/>
</dbReference>
<feature type="compositionally biased region" description="Basic and acidic residues" evidence="6">
    <location>
        <begin position="2021"/>
        <end position="2033"/>
    </location>
</feature>
<dbReference type="InterPro" id="IPR014043">
    <property type="entry name" value="Acyl_transferase_dom"/>
</dbReference>